<dbReference type="OrthoDB" id="512922at2"/>
<dbReference type="CDD" id="cd06066">
    <property type="entry name" value="H2MP_NAD-link-bidir"/>
    <property type="match status" value="1"/>
</dbReference>
<dbReference type="SUPFAM" id="SSF53163">
    <property type="entry name" value="HybD-like"/>
    <property type="match status" value="1"/>
</dbReference>
<dbReference type="eggNOG" id="COG0680">
    <property type="taxonomic scope" value="Bacteria"/>
</dbReference>
<dbReference type="Gene3D" id="3.40.50.1450">
    <property type="entry name" value="HybD-like"/>
    <property type="match status" value="1"/>
</dbReference>
<dbReference type="RefSeq" id="WP_008278091.1">
    <property type="nucleotide sequence ID" value="NZ_AAXW01000065.1"/>
</dbReference>
<proteinExistence type="predicted"/>
<evidence type="ECO:0008006" key="3">
    <source>
        <dbReference type="Google" id="ProtNLM"/>
    </source>
</evidence>
<dbReference type="PANTHER" id="PTHR30302:SF5">
    <property type="entry name" value="SLR1876 PROTEIN"/>
    <property type="match status" value="1"/>
</dbReference>
<dbReference type="PANTHER" id="PTHR30302">
    <property type="entry name" value="HYDROGENASE 1 MATURATION PROTEASE"/>
    <property type="match status" value="1"/>
</dbReference>
<dbReference type="InterPro" id="IPR023430">
    <property type="entry name" value="Pept_HybD-like_dom_sf"/>
</dbReference>
<accession>A3IXI4</accession>
<sequence>MCKKSKKNNSKTLIIGYGNTLRGDDGAGYKIAEIIDKWNLDNIKSLAIHQLTPDLAEKISQVDTVIFIDAVAITDINTAKIEIKTISINQKSNNLLHHNTPKQLLSLTKVIYKKVPKAYWILVPALNFNFSEELSSFTQKYVNLTLEKIKDILSIK</sequence>
<dbReference type="InterPro" id="IPR000671">
    <property type="entry name" value="Peptidase_A31"/>
</dbReference>
<evidence type="ECO:0000313" key="2">
    <source>
        <dbReference type="Proteomes" id="UP000003781"/>
    </source>
</evidence>
<dbReference type="NCBIfam" id="TIGR00072">
    <property type="entry name" value="hydrog_prot"/>
    <property type="match status" value="1"/>
</dbReference>
<protein>
    <recommendedName>
        <fullName evidence="3">Hydrogenase maturation protease</fullName>
    </recommendedName>
</protein>
<organism evidence="1 2">
    <name type="scientific">Crocosphaera chwakensis CCY0110</name>
    <dbReference type="NCBI Taxonomy" id="391612"/>
    <lineage>
        <taxon>Bacteria</taxon>
        <taxon>Bacillati</taxon>
        <taxon>Cyanobacteriota</taxon>
        <taxon>Cyanophyceae</taxon>
        <taxon>Oscillatoriophycideae</taxon>
        <taxon>Chroococcales</taxon>
        <taxon>Aphanothecaceae</taxon>
        <taxon>Crocosphaera</taxon>
        <taxon>Crocosphaera chwakensis</taxon>
    </lineage>
</organism>
<dbReference type="GO" id="GO:0004175">
    <property type="term" value="F:endopeptidase activity"/>
    <property type="evidence" value="ECO:0007669"/>
    <property type="project" value="TreeGrafter"/>
</dbReference>
<gene>
    <name evidence="1" type="ORF">CY0110_11952</name>
</gene>
<dbReference type="GO" id="GO:0016485">
    <property type="term" value="P:protein processing"/>
    <property type="evidence" value="ECO:0007669"/>
    <property type="project" value="TreeGrafter"/>
</dbReference>
<dbReference type="GO" id="GO:0008047">
    <property type="term" value="F:enzyme activator activity"/>
    <property type="evidence" value="ECO:0007669"/>
    <property type="project" value="InterPro"/>
</dbReference>
<keyword evidence="2" id="KW-1185">Reference proteome</keyword>
<evidence type="ECO:0000313" key="1">
    <source>
        <dbReference type="EMBL" id="EAZ88831.1"/>
    </source>
</evidence>
<dbReference type="EMBL" id="AAXW01000065">
    <property type="protein sequence ID" value="EAZ88831.1"/>
    <property type="molecule type" value="Genomic_DNA"/>
</dbReference>
<dbReference type="Proteomes" id="UP000003781">
    <property type="component" value="Unassembled WGS sequence"/>
</dbReference>
<reference evidence="1 2" key="1">
    <citation type="submission" date="2007-03" db="EMBL/GenBank/DDBJ databases">
        <authorList>
            <person name="Stal L."/>
            <person name="Ferriera S."/>
            <person name="Johnson J."/>
            <person name="Kravitz S."/>
            <person name="Beeson K."/>
            <person name="Sutton G."/>
            <person name="Rogers Y.-H."/>
            <person name="Friedman R."/>
            <person name="Frazier M."/>
            <person name="Venter J.C."/>
        </authorList>
    </citation>
    <scope>NUCLEOTIDE SEQUENCE [LARGE SCALE GENOMIC DNA]</scope>
    <source>
        <strain evidence="1 2">CCY0110</strain>
    </source>
</reference>
<name>A3IXI4_9CHRO</name>
<dbReference type="AlphaFoldDB" id="A3IXI4"/>
<comment type="caution">
    <text evidence="1">The sequence shown here is derived from an EMBL/GenBank/DDBJ whole genome shotgun (WGS) entry which is preliminary data.</text>
</comment>